<dbReference type="PROSITE" id="PS50011">
    <property type="entry name" value="PROTEIN_KINASE_DOM"/>
    <property type="match status" value="1"/>
</dbReference>
<feature type="region of interest" description="Disordered" evidence="1">
    <location>
        <begin position="41"/>
        <end position="63"/>
    </location>
</feature>
<evidence type="ECO:0000259" key="2">
    <source>
        <dbReference type="PROSITE" id="PS50011"/>
    </source>
</evidence>
<dbReference type="InterPro" id="IPR000719">
    <property type="entry name" value="Prot_kinase_dom"/>
</dbReference>
<dbReference type="EMBL" id="VSFF01000016">
    <property type="protein sequence ID" value="TYC08716.1"/>
    <property type="molecule type" value="Genomic_DNA"/>
</dbReference>
<dbReference type="Proteomes" id="UP000322634">
    <property type="component" value="Unassembled WGS sequence"/>
</dbReference>
<dbReference type="InterPro" id="IPR011009">
    <property type="entry name" value="Kinase-like_dom_sf"/>
</dbReference>
<feature type="domain" description="Protein kinase" evidence="2">
    <location>
        <begin position="122"/>
        <end position="395"/>
    </location>
</feature>
<reference evidence="3 4" key="1">
    <citation type="submission" date="2019-08" db="EMBL/GenBank/DDBJ databases">
        <title>Actinomadura sp. nov. CYP1-5 isolated from mountain soil.</title>
        <authorList>
            <person name="Songsumanus A."/>
            <person name="Kuncharoen N."/>
            <person name="Kudo T."/>
            <person name="Yuki M."/>
            <person name="Igarashi Y."/>
            <person name="Tanasupawat S."/>
        </authorList>
    </citation>
    <scope>NUCLEOTIDE SEQUENCE [LARGE SCALE GENOMIC DNA]</scope>
    <source>
        <strain evidence="3 4">GKU157</strain>
    </source>
</reference>
<comment type="caution">
    <text evidence="3">The sequence shown here is derived from an EMBL/GenBank/DDBJ whole genome shotgun (WGS) entry which is preliminary data.</text>
</comment>
<dbReference type="PANTHER" id="PTHR48011:SF4">
    <property type="entry name" value="MITOGEN-ACTIVATED PROTEIN KINASE KINASE KINASE 19"/>
    <property type="match status" value="1"/>
</dbReference>
<evidence type="ECO:0000256" key="1">
    <source>
        <dbReference type="SAM" id="MobiDB-lite"/>
    </source>
</evidence>
<evidence type="ECO:0000313" key="3">
    <source>
        <dbReference type="EMBL" id="TYC08716.1"/>
    </source>
</evidence>
<keyword evidence="4" id="KW-1185">Reference proteome</keyword>
<gene>
    <name evidence="3" type="ORF">FXF65_38230</name>
</gene>
<accession>A0A5D0TTM6</accession>
<name>A0A5D0TTM6_9ACTN</name>
<dbReference type="Gene3D" id="1.10.510.10">
    <property type="entry name" value="Transferase(Phosphotransferase) domain 1"/>
    <property type="match status" value="1"/>
</dbReference>
<dbReference type="OrthoDB" id="2988131at2"/>
<proteinExistence type="predicted"/>
<dbReference type="InterPro" id="IPR052751">
    <property type="entry name" value="Plant_MAPKKK"/>
</dbReference>
<feature type="compositionally biased region" description="Polar residues" evidence="1">
    <location>
        <begin position="45"/>
        <end position="62"/>
    </location>
</feature>
<dbReference type="SMART" id="SM00220">
    <property type="entry name" value="S_TKc"/>
    <property type="match status" value="1"/>
</dbReference>
<organism evidence="3 4">
    <name type="scientific">Actinomadura syzygii</name>
    <dbReference type="NCBI Taxonomy" id="1427538"/>
    <lineage>
        <taxon>Bacteria</taxon>
        <taxon>Bacillati</taxon>
        <taxon>Actinomycetota</taxon>
        <taxon>Actinomycetes</taxon>
        <taxon>Streptosporangiales</taxon>
        <taxon>Thermomonosporaceae</taxon>
        <taxon>Actinomadura</taxon>
    </lineage>
</organism>
<dbReference type="GO" id="GO:0005524">
    <property type="term" value="F:ATP binding"/>
    <property type="evidence" value="ECO:0007669"/>
    <property type="project" value="InterPro"/>
</dbReference>
<protein>
    <recommendedName>
        <fullName evidence="2">Protein kinase domain-containing protein</fullName>
    </recommendedName>
</protein>
<dbReference type="GO" id="GO:0004672">
    <property type="term" value="F:protein kinase activity"/>
    <property type="evidence" value="ECO:0007669"/>
    <property type="project" value="InterPro"/>
</dbReference>
<dbReference type="Pfam" id="PF00069">
    <property type="entry name" value="Pkinase"/>
    <property type="match status" value="1"/>
</dbReference>
<evidence type="ECO:0000313" key="4">
    <source>
        <dbReference type="Proteomes" id="UP000322634"/>
    </source>
</evidence>
<dbReference type="GO" id="GO:0007165">
    <property type="term" value="P:signal transduction"/>
    <property type="evidence" value="ECO:0007669"/>
    <property type="project" value="TreeGrafter"/>
</dbReference>
<dbReference type="PANTHER" id="PTHR48011">
    <property type="entry name" value="CCR4-NOT TRANSCRIPTIONAL COMPLEX SUBUNIT CAF120-RELATED"/>
    <property type="match status" value="1"/>
</dbReference>
<dbReference type="SUPFAM" id="SSF56112">
    <property type="entry name" value="Protein kinase-like (PK-like)"/>
    <property type="match status" value="1"/>
</dbReference>
<dbReference type="AlphaFoldDB" id="A0A5D0TTM6"/>
<sequence length="395" mass="43382">MSSTARAGARFPSASGCPQLWQSLAHRQSVTSANPPPCRCRVPASTRNPATTTMRPSLSPTVDSALRTTPMGRQLARFHRRRRHRTPNHRRPRPVWTCAMPGPRTAHWSLRCRRCERASFVDPLITRLRLGDLAPALLHDRRGTTVYRIADTALKITSGLMAGREGQILRLLGTEFYQGHGWEDADRDGRSWLRLRWLDGTTLWDALEGAHRGDESPASRDRMLALAADAAVQLAELHAAGWAHGDLQPDHVIYEGPPFSGQVTHLIDLACAQGPAEASAAVPFYVHRGGLAHTTAPEIAEAILASDEHVVVTQPADVWSLGASLWWSWTRTPPISYRDPAAGRAGQLADIAALRRTPMAVRPWPFPAFEDLVRACQAADPADRPTAKQLATTLV</sequence>